<dbReference type="Gene3D" id="3.40.50.300">
    <property type="entry name" value="P-loop containing nucleotide triphosphate hydrolases"/>
    <property type="match status" value="1"/>
</dbReference>
<dbReference type="InterPro" id="IPR027417">
    <property type="entry name" value="P-loop_NTPase"/>
</dbReference>
<keyword evidence="5 6" id="KW-0238">DNA-binding</keyword>
<evidence type="ECO:0000313" key="10">
    <source>
        <dbReference type="Proteomes" id="UP000789572"/>
    </source>
</evidence>
<evidence type="ECO:0000256" key="4">
    <source>
        <dbReference type="ARBA" id="ARBA00022840"/>
    </source>
</evidence>
<dbReference type="CDD" id="cd17755">
    <property type="entry name" value="MCM4"/>
    <property type="match status" value="1"/>
</dbReference>
<dbReference type="Pfam" id="PF17855">
    <property type="entry name" value="MCM_lid"/>
    <property type="match status" value="1"/>
</dbReference>
<dbReference type="SMART" id="SM00350">
    <property type="entry name" value="MCM"/>
    <property type="match status" value="1"/>
</dbReference>
<comment type="similarity">
    <text evidence="1 6">Belongs to the MCM family.</text>
</comment>
<comment type="subunit">
    <text evidence="7">Component of the MCM2-7 complex.</text>
</comment>
<dbReference type="InterPro" id="IPR033762">
    <property type="entry name" value="MCM_OB"/>
</dbReference>
<dbReference type="OrthoDB" id="10251574at2759"/>
<comment type="catalytic activity">
    <reaction evidence="7">
        <text>ATP + H2O = ADP + phosphate + H(+)</text>
        <dbReference type="Rhea" id="RHEA:13065"/>
        <dbReference type="ChEBI" id="CHEBI:15377"/>
        <dbReference type="ChEBI" id="CHEBI:15378"/>
        <dbReference type="ChEBI" id="CHEBI:30616"/>
        <dbReference type="ChEBI" id="CHEBI:43474"/>
        <dbReference type="ChEBI" id="CHEBI:456216"/>
        <dbReference type="EC" id="3.6.4.12"/>
    </reaction>
</comment>
<evidence type="ECO:0000256" key="5">
    <source>
        <dbReference type="ARBA" id="ARBA00023125"/>
    </source>
</evidence>
<dbReference type="GO" id="GO:0005656">
    <property type="term" value="C:nuclear pre-replicative complex"/>
    <property type="evidence" value="ECO:0007669"/>
    <property type="project" value="UniProtKB-ARBA"/>
</dbReference>
<dbReference type="GO" id="GO:0031261">
    <property type="term" value="C:DNA replication preinitiation complex"/>
    <property type="evidence" value="ECO:0007669"/>
    <property type="project" value="UniProtKB-ARBA"/>
</dbReference>
<comment type="function">
    <text evidence="7">Acts as component of the MCM2-7 complex (MCM complex) which is the replicative helicase essential for 'once per cell cycle' DNA replication initiation and elongation in eukaryotic cells. The active ATPase sites in the MCM2-7 ring are formed through the interaction surfaces of two neighboring subunits such that a critical structure of a conserved arginine finger motif is provided in trans relative to the ATP-binding site of the Walker A box of the adjacent subunit. The six ATPase active sites, however, are likely to contribute differentially to the complex helicase activity.</text>
</comment>
<dbReference type="GO" id="GO:0006279">
    <property type="term" value="P:premeiotic DNA replication"/>
    <property type="evidence" value="ECO:0007669"/>
    <property type="project" value="UniProtKB-ARBA"/>
</dbReference>
<dbReference type="Pfam" id="PF17207">
    <property type="entry name" value="MCM_OB"/>
    <property type="match status" value="1"/>
</dbReference>
<dbReference type="GO" id="GO:0006271">
    <property type="term" value="P:DNA strand elongation involved in DNA replication"/>
    <property type="evidence" value="ECO:0007669"/>
    <property type="project" value="TreeGrafter"/>
</dbReference>
<protein>
    <recommendedName>
        <fullName evidence="7">DNA replication licensing factor MCM4</fullName>
        <ecNumber evidence="7">3.6.4.12</ecNumber>
    </recommendedName>
</protein>
<keyword evidence="7" id="KW-0539">Nucleus</keyword>
<keyword evidence="7" id="KW-0347">Helicase</keyword>
<dbReference type="GO" id="GO:1902975">
    <property type="term" value="P:mitotic DNA replication initiation"/>
    <property type="evidence" value="ECO:0007669"/>
    <property type="project" value="TreeGrafter"/>
</dbReference>
<evidence type="ECO:0000256" key="1">
    <source>
        <dbReference type="ARBA" id="ARBA00008010"/>
    </source>
</evidence>
<keyword evidence="4 6" id="KW-0067">ATP-binding</keyword>
<keyword evidence="2 7" id="KW-0235">DNA replication</keyword>
<evidence type="ECO:0000259" key="8">
    <source>
        <dbReference type="PROSITE" id="PS50051"/>
    </source>
</evidence>
<dbReference type="PANTHER" id="PTHR11630:SF66">
    <property type="entry name" value="DNA REPLICATION LICENSING FACTOR MCM4"/>
    <property type="match status" value="1"/>
</dbReference>
<dbReference type="InterPro" id="IPR036388">
    <property type="entry name" value="WH-like_DNA-bd_sf"/>
</dbReference>
<keyword evidence="3 6" id="KW-0547">Nucleotide-binding</keyword>
<evidence type="ECO:0000256" key="2">
    <source>
        <dbReference type="ARBA" id="ARBA00022705"/>
    </source>
</evidence>
<dbReference type="EC" id="3.6.4.12" evidence="7"/>
<dbReference type="GO" id="GO:0005524">
    <property type="term" value="F:ATP binding"/>
    <property type="evidence" value="ECO:0007669"/>
    <property type="project" value="UniProtKB-UniRule"/>
</dbReference>
<dbReference type="InterPro" id="IPR031327">
    <property type="entry name" value="MCM"/>
</dbReference>
<dbReference type="SUPFAM" id="SSF50249">
    <property type="entry name" value="Nucleic acid-binding proteins"/>
    <property type="match status" value="1"/>
</dbReference>
<dbReference type="GO" id="GO:0017116">
    <property type="term" value="F:single-stranded DNA helicase activity"/>
    <property type="evidence" value="ECO:0007669"/>
    <property type="project" value="TreeGrafter"/>
</dbReference>
<organism evidence="9 10">
    <name type="scientific">Paraglomus occultum</name>
    <dbReference type="NCBI Taxonomy" id="144539"/>
    <lineage>
        <taxon>Eukaryota</taxon>
        <taxon>Fungi</taxon>
        <taxon>Fungi incertae sedis</taxon>
        <taxon>Mucoromycota</taxon>
        <taxon>Glomeromycotina</taxon>
        <taxon>Glomeromycetes</taxon>
        <taxon>Paraglomerales</taxon>
        <taxon>Paraglomeraceae</taxon>
        <taxon>Paraglomus</taxon>
    </lineage>
</organism>
<dbReference type="Proteomes" id="UP000789572">
    <property type="component" value="Unassembled WGS sequence"/>
</dbReference>
<dbReference type="InterPro" id="IPR012340">
    <property type="entry name" value="NA-bd_OB-fold"/>
</dbReference>
<dbReference type="GO" id="GO:0016787">
    <property type="term" value="F:hydrolase activity"/>
    <property type="evidence" value="ECO:0007669"/>
    <property type="project" value="UniProtKB-KW"/>
</dbReference>
<dbReference type="InterPro" id="IPR018525">
    <property type="entry name" value="MCM_CS"/>
</dbReference>
<dbReference type="GO" id="GO:0042555">
    <property type="term" value="C:MCM complex"/>
    <property type="evidence" value="ECO:0007669"/>
    <property type="project" value="UniProtKB-UniRule"/>
</dbReference>
<dbReference type="FunFam" id="3.40.50.300:FF:000217">
    <property type="entry name" value="DNA helicase"/>
    <property type="match status" value="1"/>
</dbReference>
<comment type="caution">
    <text evidence="9">The sequence shown here is derived from an EMBL/GenBank/DDBJ whole genome shotgun (WGS) entry which is preliminary data.</text>
</comment>
<name>A0A9N9AQK1_9GLOM</name>
<dbReference type="GO" id="GO:0043596">
    <property type="term" value="C:nuclear replication fork"/>
    <property type="evidence" value="ECO:0007669"/>
    <property type="project" value="UniProtKB-ARBA"/>
</dbReference>
<dbReference type="PROSITE" id="PS50051">
    <property type="entry name" value="MCM_2"/>
    <property type="match status" value="1"/>
</dbReference>
<dbReference type="GO" id="GO:0003697">
    <property type="term" value="F:single-stranded DNA binding"/>
    <property type="evidence" value="ECO:0007669"/>
    <property type="project" value="TreeGrafter"/>
</dbReference>
<dbReference type="PRINTS" id="PR01657">
    <property type="entry name" value="MCMFAMILY"/>
</dbReference>
<evidence type="ECO:0000256" key="3">
    <source>
        <dbReference type="ARBA" id="ARBA00022741"/>
    </source>
</evidence>
<dbReference type="Gene3D" id="2.40.50.140">
    <property type="entry name" value="Nucleic acid-binding proteins"/>
    <property type="match status" value="1"/>
</dbReference>
<evidence type="ECO:0000313" key="9">
    <source>
        <dbReference type="EMBL" id="CAG8538036.1"/>
    </source>
</evidence>
<evidence type="ECO:0000256" key="6">
    <source>
        <dbReference type="RuleBase" id="RU004070"/>
    </source>
</evidence>
<dbReference type="Pfam" id="PF21128">
    <property type="entry name" value="WHD_MCM4"/>
    <property type="match status" value="1"/>
</dbReference>
<accession>A0A9N9AQK1</accession>
<dbReference type="Gene3D" id="1.10.10.10">
    <property type="entry name" value="Winged helix-like DNA-binding domain superfamily/Winged helix DNA-binding domain"/>
    <property type="match status" value="1"/>
</dbReference>
<reference evidence="9" key="1">
    <citation type="submission" date="2021-06" db="EMBL/GenBank/DDBJ databases">
        <authorList>
            <person name="Kallberg Y."/>
            <person name="Tangrot J."/>
            <person name="Rosling A."/>
        </authorList>
    </citation>
    <scope>NUCLEOTIDE SEQUENCE</scope>
    <source>
        <strain evidence="9">IA702</strain>
    </source>
</reference>
<feature type="domain" description="MCM C-terminal AAA(+) ATPase" evidence="8">
    <location>
        <begin position="110"/>
        <end position="318"/>
    </location>
</feature>
<dbReference type="InterPro" id="IPR041562">
    <property type="entry name" value="MCM_lid"/>
</dbReference>
<sequence length="525" mass="59104">SIPDGQTPHTVTLCMYDDLVDISRPGDKLEITGVFRSTPIRVNPRHRNVKSLFKTYIDVVHIRKSDKRRIAADRISLEDTDVTYDESDEIHTVAEGDEARLIELSRRSDLYELLSRSLAPSIYEMDDVKKGILLQLFGGHNKVFRRTAAPRYRGDINILLVGDPGTSKSQLLQYVHKIASRGVYTSGKGSSAVGLTAYVSRDPDTRQLVLESGALVLSDGGVCCIDEFDKMSEATRSVLHEVMEQQTVSVAKAGIITTLNARTSILASANPIHSKYNPKLSIVENIQLPPTLMSRFDLIYLVLDKVDENSDKQLAKHIVSLYVEDSPQTDESRFVSIETLTKYIAYARKHCKPKLRVDNNEAYQALVDAYVSMRKLGENPRTSEKIITATTRQLESMIRLSEAHARMKLAEYVELEDVQEAARLLREAIKQYAWDPETGKIDMDLINTGQGTHERRILEDIGNALQELLRKKGAARAPWRTLLRELNEQSDLEITERQFETAARTLEQQGVLKITGNGAERTITH</sequence>
<dbReference type="InterPro" id="IPR008047">
    <property type="entry name" value="MCM_4"/>
</dbReference>
<dbReference type="PROSITE" id="PS00847">
    <property type="entry name" value="MCM_1"/>
    <property type="match status" value="1"/>
</dbReference>
<dbReference type="InterPro" id="IPR001208">
    <property type="entry name" value="MCM_dom"/>
</dbReference>
<dbReference type="AlphaFoldDB" id="A0A9N9AQK1"/>
<keyword evidence="10" id="KW-1185">Reference proteome</keyword>
<dbReference type="PRINTS" id="PR01660">
    <property type="entry name" value="MCMPROTEIN4"/>
</dbReference>
<feature type="non-terminal residue" evidence="9">
    <location>
        <position position="525"/>
    </location>
</feature>
<dbReference type="GO" id="GO:0000727">
    <property type="term" value="P:double-strand break repair via break-induced replication"/>
    <property type="evidence" value="ECO:0007669"/>
    <property type="project" value="TreeGrafter"/>
</dbReference>
<proteinExistence type="inferred from homology"/>
<dbReference type="EMBL" id="CAJVPJ010000566">
    <property type="protein sequence ID" value="CAG8538036.1"/>
    <property type="molecule type" value="Genomic_DNA"/>
</dbReference>
<keyword evidence="7" id="KW-0378">Hydrolase</keyword>
<gene>
    <name evidence="9" type="ORF">POCULU_LOCUS4393</name>
</gene>
<dbReference type="SUPFAM" id="SSF52540">
    <property type="entry name" value="P-loop containing nucleoside triphosphate hydrolases"/>
    <property type="match status" value="1"/>
</dbReference>
<dbReference type="Pfam" id="PF00493">
    <property type="entry name" value="MCM"/>
    <property type="match status" value="1"/>
</dbReference>
<dbReference type="PANTHER" id="PTHR11630">
    <property type="entry name" value="DNA REPLICATION LICENSING FACTOR MCM FAMILY MEMBER"/>
    <property type="match status" value="1"/>
</dbReference>
<evidence type="ECO:0000256" key="7">
    <source>
        <dbReference type="RuleBase" id="RU368062"/>
    </source>
</evidence>